<keyword evidence="4" id="KW-0443">Lipid metabolism</keyword>
<reference evidence="11 12" key="1">
    <citation type="submission" date="2020-08" db="EMBL/GenBank/DDBJ databases">
        <authorList>
            <person name="Liu C."/>
            <person name="Sun Q."/>
        </authorList>
    </citation>
    <scope>NUCLEOTIDE SEQUENCE [LARGE SCALE GENOMIC DNA]</scope>
    <source>
        <strain evidence="11 12">NSJ-18</strain>
    </source>
</reference>
<dbReference type="EC" id="3.5.1.24" evidence="5"/>
<dbReference type="RefSeq" id="WP_153924244.1">
    <property type="nucleotide sequence ID" value="NZ_JACRWE010000002.1"/>
</dbReference>
<evidence type="ECO:0000256" key="8">
    <source>
        <dbReference type="ARBA" id="ARBA00047285"/>
    </source>
</evidence>
<evidence type="ECO:0000256" key="1">
    <source>
        <dbReference type="ARBA" id="ARBA00004860"/>
    </source>
</evidence>
<dbReference type="InterPro" id="IPR029132">
    <property type="entry name" value="CBAH/NAAA_C"/>
</dbReference>
<dbReference type="Proteomes" id="UP000609849">
    <property type="component" value="Unassembled WGS sequence"/>
</dbReference>
<evidence type="ECO:0000256" key="3">
    <source>
        <dbReference type="ARBA" id="ARBA00022801"/>
    </source>
</evidence>
<dbReference type="SUPFAM" id="SSF56235">
    <property type="entry name" value="N-terminal nucleophile aminohydrolases (Ntn hydrolases)"/>
    <property type="match status" value="1"/>
</dbReference>
<dbReference type="Pfam" id="PF02275">
    <property type="entry name" value="CBAH"/>
    <property type="match status" value="1"/>
</dbReference>
<comment type="similarity">
    <text evidence="2">Belongs to the peptidase C59 family.</text>
</comment>
<accession>A0ABR7JMK0</accession>
<organism evidence="11 12">
    <name type="scientific">Romboutsia faecis</name>
    <dbReference type="NCBI Taxonomy" id="2764597"/>
    <lineage>
        <taxon>Bacteria</taxon>
        <taxon>Bacillati</taxon>
        <taxon>Bacillota</taxon>
        <taxon>Clostridia</taxon>
        <taxon>Peptostreptococcales</taxon>
        <taxon>Peptostreptococcaceae</taxon>
        <taxon>Romboutsia</taxon>
    </lineage>
</organism>
<sequence length="329" mass="37076">MCTGLTLTTNDGYHLFGRSMDIEYSFNQSPLFIPRNFTWNNVVTKDINKIKYAILGMGTMMEGHPMMADAFNEKGLACAGLNFPGYASYEENIIDGKINIGPYDLILWVLSNFEKVSEVKEALGNLNIVSVPFSQSTPLPTLHWIVYDKNDDCIVIEKVKGKLNVYDNKIGILTNSPTFDWHITNLRQYMGLTSTQPPEAIWHKQELIPLGQGLGLCGLPGDFSPASRFVRTSYFKSHIALNKDELSGVTAFFHILANVSMVGGSVVTPANLNDITLYKSSMCLEKGTYYYNTYYNNQITIINMHNEDLDASEVKVFPYRDVQSIYYEN</sequence>
<evidence type="ECO:0000256" key="4">
    <source>
        <dbReference type="ARBA" id="ARBA00023098"/>
    </source>
</evidence>
<evidence type="ECO:0000313" key="12">
    <source>
        <dbReference type="Proteomes" id="UP000609849"/>
    </source>
</evidence>
<comment type="caution">
    <text evidence="11">The sequence shown here is derived from an EMBL/GenBank/DDBJ whole genome shotgun (WGS) entry which is preliminary data.</text>
</comment>
<evidence type="ECO:0000256" key="5">
    <source>
        <dbReference type="ARBA" id="ARBA00044769"/>
    </source>
</evidence>
<comment type="catalytic activity">
    <reaction evidence="9">
        <text>taurodeoxycholate + H2O = deoxycholate + taurine</text>
        <dbReference type="Rhea" id="RHEA:47556"/>
        <dbReference type="ChEBI" id="CHEBI:15377"/>
        <dbReference type="ChEBI" id="CHEBI:23614"/>
        <dbReference type="ChEBI" id="CHEBI:36261"/>
        <dbReference type="ChEBI" id="CHEBI:507393"/>
    </reaction>
    <physiologicalReaction direction="left-to-right" evidence="9">
        <dbReference type="Rhea" id="RHEA:47557"/>
    </physiologicalReaction>
</comment>
<dbReference type="PANTHER" id="PTHR35527:SF2">
    <property type="entry name" value="HYDROLASE"/>
    <property type="match status" value="1"/>
</dbReference>
<keyword evidence="12" id="KW-1185">Reference proteome</keyword>
<evidence type="ECO:0000256" key="7">
    <source>
        <dbReference type="ARBA" id="ARBA00044806"/>
    </source>
</evidence>
<dbReference type="Gene3D" id="3.60.60.10">
    <property type="entry name" value="Penicillin V Acylase, Chain A"/>
    <property type="match status" value="1"/>
</dbReference>
<protein>
    <recommendedName>
        <fullName evidence="5">choloylglycine hydrolase</fullName>
        <ecNumber evidence="5">3.5.1.24</ecNumber>
    </recommendedName>
    <alternativeName>
        <fullName evidence="6">Bile salt hydrolase</fullName>
    </alternativeName>
    <alternativeName>
        <fullName evidence="7">Choloylglycine hydrolase</fullName>
    </alternativeName>
</protein>
<gene>
    <name evidence="11" type="ORF">H8923_05170</name>
</gene>
<evidence type="ECO:0000313" key="11">
    <source>
        <dbReference type="EMBL" id="MBC5996145.1"/>
    </source>
</evidence>
<comment type="pathway">
    <text evidence="1">Lipid metabolism; bile acid biosynthesis.</text>
</comment>
<feature type="domain" description="Choloylglycine hydrolase/NAAA C-terminal" evidence="10">
    <location>
        <begin position="2"/>
        <end position="316"/>
    </location>
</feature>
<name>A0ABR7JMK0_9FIRM</name>
<proteinExistence type="inferred from homology"/>
<dbReference type="CDD" id="cd00542">
    <property type="entry name" value="Ntn_PVA"/>
    <property type="match status" value="1"/>
</dbReference>
<dbReference type="InterPro" id="IPR029055">
    <property type="entry name" value="Ntn_hydrolases_N"/>
</dbReference>
<dbReference type="EMBL" id="JACRWE010000002">
    <property type="protein sequence ID" value="MBC5996145.1"/>
    <property type="molecule type" value="Genomic_DNA"/>
</dbReference>
<evidence type="ECO:0000256" key="6">
    <source>
        <dbReference type="ARBA" id="ARBA00044804"/>
    </source>
</evidence>
<dbReference type="PANTHER" id="PTHR35527">
    <property type="entry name" value="CHOLOYLGLYCINE HYDROLASE"/>
    <property type="match status" value="1"/>
</dbReference>
<dbReference type="GO" id="GO:0016787">
    <property type="term" value="F:hydrolase activity"/>
    <property type="evidence" value="ECO:0007669"/>
    <property type="project" value="UniProtKB-KW"/>
</dbReference>
<keyword evidence="3 11" id="KW-0378">Hydrolase</keyword>
<comment type="catalytic activity">
    <reaction evidence="8">
        <text>cholate + taurine = taurocholate + H2O</text>
        <dbReference type="Rhea" id="RHEA:47108"/>
        <dbReference type="ChEBI" id="CHEBI:15377"/>
        <dbReference type="ChEBI" id="CHEBI:29747"/>
        <dbReference type="ChEBI" id="CHEBI:36257"/>
        <dbReference type="ChEBI" id="CHEBI:507393"/>
    </reaction>
    <physiologicalReaction direction="right-to-left" evidence="8">
        <dbReference type="Rhea" id="RHEA:47110"/>
    </physiologicalReaction>
</comment>
<dbReference type="NCBIfam" id="NF038245">
    <property type="entry name" value="bile_salt_hydro"/>
    <property type="match status" value="1"/>
</dbReference>
<dbReference type="InterPro" id="IPR052193">
    <property type="entry name" value="Peptidase_C59"/>
</dbReference>
<evidence type="ECO:0000256" key="2">
    <source>
        <dbReference type="ARBA" id="ARBA00006625"/>
    </source>
</evidence>
<dbReference type="InterPro" id="IPR047711">
    <property type="entry name" value="CBAH"/>
</dbReference>
<evidence type="ECO:0000259" key="10">
    <source>
        <dbReference type="Pfam" id="PF02275"/>
    </source>
</evidence>
<evidence type="ECO:0000256" key="9">
    <source>
        <dbReference type="ARBA" id="ARBA00048897"/>
    </source>
</evidence>